<comment type="caution">
    <text evidence="2">The sequence shown here is derived from an EMBL/GenBank/DDBJ whole genome shotgun (WGS) entry which is preliminary data.</text>
</comment>
<protein>
    <recommendedName>
        <fullName evidence="1">Flavodoxin-like domain-containing protein</fullName>
    </recommendedName>
</protein>
<dbReference type="AlphaFoldDB" id="X0YDE5"/>
<dbReference type="InterPro" id="IPR008254">
    <property type="entry name" value="Flavodoxin/NO_synth"/>
</dbReference>
<name>X0YDE5_9ZZZZ</name>
<dbReference type="EMBL" id="BART01008389">
    <property type="protein sequence ID" value="GAG53879.1"/>
    <property type="molecule type" value="Genomic_DNA"/>
</dbReference>
<dbReference type="GO" id="GO:0010181">
    <property type="term" value="F:FMN binding"/>
    <property type="evidence" value="ECO:0007669"/>
    <property type="project" value="InterPro"/>
</dbReference>
<dbReference type="GO" id="GO:0009055">
    <property type="term" value="F:electron transfer activity"/>
    <property type="evidence" value="ECO:0007669"/>
    <property type="project" value="InterPro"/>
</dbReference>
<dbReference type="InterPro" id="IPR052200">
    <property type="entry name" value="Protoporphyrinogen_IX_DH"/>
</dbReference>
<dbReference type="Gene3D" id="3.40.50.360">
    <property type="match status" value="1"/>
</dbReference>
<dbReference type="GO" id="GO:0070819">
    <property type="term" value="F:menaquinone-dependent protoporphyrinogen oxidase activity"/>
    <property type="evidence" value="ECO:0007669"/>
    <property type="project" value="TreeGrafter"/>
</dbReference>
<reference evidence="2" key="1">
    <citation type="journal article" date="2014" name="Front. Microbiol.">
        <title>High frequency of phylogenetically diverse reductive dehalogenase-homologous genes in deep subseafloor sedimentary metagenomes.</title>
        <authorList>
            <person name="Kawai M."/>
            <person name="Futagami T."/>
            <person name="Toyoda A."/>
            <person name="Takaki Y."/>
            <person name="Nishi S."/>
            <person name="Hori S."/>
            <person name="Arai W."/>
            <person name="Tsubouchi T."/>
            <person name="Morono Y."/>
            <person name="Uchiyama I."/>
            <person name="Ito T."/>
            <person name="Fujiyama A."/>
            <person name="Inagaki F."/>
            <person name="Takami H."/>
        </authorList>
    </citation>
    <scope>NUCLEOTIDE SEQUENCE</scope>
    <source>
        <strain evidence="2">Expedition CK06-06</strain>
    </source>
</reference>
<dbReference type="PROSITE" id="PS00201">
    <property type="entry name" value="FLAVODOXIN"/>
    <property type="match status" value="1"/>
</dbReference>
<sequence>MKVLIVFDTKHGNTQQVADLIADGINSVEGTETEVVNVKDFELSENKTYDLILIGSPNHVGSHVKSIKKFIKNLSSGSIKASSFAAFDTYMSKDFEKAVKKMEKQISENLPNSTMALPGLSIKVGGMKGPIVEEDLSKCKEYGINLAKRE</sequence>
<dbReference type="PROSITE" id="PS50902">
    <property type="entry name" value="FLAVODOXIN_LIKE"/>
    <property type="match status" value="1"/>
</dbReference>
<dbReference type="GO" id="GO:0006783">
    <property type="term" value="P:heme biosynthetic process"/>
    <property type="evidence" value="ECO:0007669"/>
    <property type="project" value="TreeGrafter"/>
</dbReference>
<feature type="domain" description="Flavodoxin-like" evidence="1">
    <location>
        <begin position="3"/>
        <end position="147"/>
    </location>
</feature>
<proteinExistence type="predicted"/>
<evidence type="ECO:0000259" key="1">
    <source>
        <dbReference type="PROSITE" id="PS50902"/>
    </source>
</evidence>
<dbReference type="InterPro" id="IPR029039">
    <property type="entry name" value="Flavoprotein-like_sf"/>
</dbReference>
<dbReference type="SUPFAM" id="SSF52218">
    <property type="entry name" value="Flavoproteins"/>
    <property type="match status" value="1"/>
</dbReference>
<dbReference type="PANTHER" id="PTHR38030">
    <property type="entry name" value="PROTOPORPHYRINOGEN IX DEHYDROGENASE [MENAQUINONE]"/>
    <property type="match status" value="1"/>
</dbReference>
<accession>X0YDE5</accession>
<dbReference type="Pfam" id="PF12724">
    <property type="entry name" value="Flavodoxin_5"/>
    <property type="match status" value="1"/>
</dbReference>
<evidence type="ECO:0000313" key="2">
    <source>
        <dbReference type="EMBL" id="GAG53879.1"/>
    </source>
</evidence>
<dbReference type="PANTHER" id="PTHR38030:SF2">
    <property type="entry name" value="PROTOPORPHYRINOGEN IX DEHYDROGENASE [QUINONE]"/>
    <property type="match status" value="1"/>
</dbReference>
<dbReference type="InterPro" id="IPR001226">
    <property type="entry name" value="Flavodoxin_CS"/>
</dbReference>
<dbReference type="InterPro" id="IPR026816">
    <property type="entry name" value="Flavodoxin_dom"/>
</dbReference>
<gene>
    <name evidence="2" type="ORF">S01H4_18880</name>
</gene>
<organism evidence="2">
    <name type="scientific">marine sediment metagenome</name>
    <dbReference type="NCBI Taxonomy" id="412755"/>
    <lineage>
        <taxon>unclassified sequences</taxon>
        <taxon>metagenomes</taxon>
        <taxon>ecological metagenomes</taxon>
    </lineage>
</organism>